<proteinExistence type="predicted"/>
<dbReference type="Proteomes" id="UP000071778">
    <property type="component" value="Chromosome"/>
</dbReference>
<evidence type="ECO:0000313" key="1">
    <source>
        <dbReference type="EMBL" id="AMP11185.1"/>
    </source>
</evidence>
<accession>A0A127QN28</accession>
<dbReference type="EMBL" id="CP013235">
    <property type="protein sequence ID" value="AMP11185.1"/>
    <property type="molecule type" value="Genomic_DNA"/>
</dbReference>
<keyword evidence="2" id="KW-1185">Reference proteome</keyword>
<name>A0A127QN28_9BURK</name>
<gene>
    <name evidence="1" type="ORF">CAter282_3496</name>
</gene>
<organism evidence="1 2">
    <name type="scientific">Collimonas arenae</name>
    <dbReference type="NCBI Taxonomy" id="279058"/>
    <lineage>
        <taxon>Bacteria</taxon>
        <taxon>Pseudomonadati</taxon>
        <taxon>Pseudomonadota</taxon>
        <taxon>Betaproteobacteria</taxon>
        <taxon>Burkholderiales</taxon>
        <taxon>Oxalobacteraceae</taxon>
        <taxon>Collimonas</taxon>
    </lineage>
</organism>
<dbReference type="AlphaFoldDB" id="A0A127QN28"/>
<protein>
    <submittedName>
        <fullName evidence="1">Uncharacterized protein</fullName>
    </submittedName>
</protein>
<reference evidence="1 2" key="1">
    <citation type="submission" date="2015-11" db="EMBL/GenBank/DDBJ databases">
        <title>Exploring the genomic traits of fungus-feeding bacterial genus Collimonas.</title>
        <authorList>
            <person name="Song C."/>
            <person name="Schmidt R."/>
            <person name="de Jager V."/>
            <person name="Krzyzanowska D."/>
            <person name="Jongedijk E."/>
            <person name="Cankar K."/>
            <person name="Beekwilder J."/>
            <person name="van Veen A."/>
            <person name="de Boer W."/>
            <person name="van Veen J.A."/>
            <person name="Garbeva P."/>
        </authorList>
    </citation>
    <scope>NUCLEOTIDE SEQUENCE [LARGE SCALE GENOMIC DNA]</scope>
    <source>
        <strain evidence="1 2">Ter282</strain>
    </source>
</reference>
<sequence length="77" mass="8620">MYAALFCQYVHYCVHCLHLCHVASGILNVKIVATAYGLFQPALPAQSASFTTTWLRLGREADNYRVDEAHAITKHIV</sequence>
<evidence type="ECO:0000313" key="2">
    <source>
        <dbReference type="Proteomes" id="UP000071778"/>
    </source>
</evidence>